<evidence type="ECO:0000313" key="1">
    <source>
        <dbReference type="EMBL" id="KAJ8634012.1"/>
    </source>
</evidence>
<evidence type="ECO:0000313" key="2">
    <source>
        <dbReference type="Proteomes" id="UP001234297"/>
    </source>
</evidence>
<keyword evidence="2" id="KW-1185">Reference proteome</keyword>
<organism evidence="1 2">
    <name type="scientific">Persea americana</name>
    <name type="common">Avocado</name>
    <dbReference type="NCBI Taxonomy" id="3435"/>
    <lineage>
        <taxon>Eukaryota</taxon>
        <taxon>Viridiplantae</taxon>
        <taxon>Streptophyta</taxon>
        <taxon>Embryophyta</taxon>
        <taxon>Tracheophyta</taxon>
        <taxon>Spermatophyta</taxon>
        <taxon>Magnoliopsida</taxon>
        <taxon>Magnoliidae</taxon>
        <taxon>Laurales</taxon>
        <taxon>Lauraceae</taxon>
        <taxon>Persea</taxon>
    </lineage>
</organism>
<protein>
    <submittedName>
        <fullName evidence="1">Uncharacterized protein</fullName>
    </submittedName>
</protein>
<gene>
    <name evidence="1" type="ORF">MRB53_027348</name>
</gene>
<dbReference type="Proteomes" id="UP001234297">
    <property type="component" value="Chromosome 8"/>
</dbReference>
<dbReference type="EMBL" id="CM056816">
    <property type="protein sequence ID" value="KAJ8634012.1"/>
    <property type="molecule type" value="Genomic_DNA"/>
</dbReference>
<name>A0ACC2LKR6_PERAE</name>
<comment type="caution">
    <text evidence="1">The sequence shown here is derived from an EMBL/GenBank/DDBJ whole genome shotgun (WGS) entry which is preliminary data.</text>
</comment>
<accession>A0ACC2LKR6</accession>
<reference evidence="1 2" key="1">
    <citation type="journal article" date="2022" name="Hortic Res">
        <title>A haplotype resolved chromosomal level avocado genome allows analysis of novel avocado genes.</title>
        <authorList>
            <person name="Nath O."/>
            <person name="Fletcher S.J."/>
            <person name="Hayward A."/>
            <person name="Shaw L.M."/>
            <person name="Masouleh A.K."/>
            <person name="Furtado A."/>
            <person name="Henry R.J."/>
            <person name="Mitter N."/>
        </authorList>
    </citation>
    <scope>NUCLEOTIDE SEQUENCE [LARGE SCALE GENOMIC DNA]</scope>
    <source>
        <strain evidence="2">cv. Hass</strain>
    </source>
</reference>
<sequence>MYRKYKLGSSTFASEATVEVANSGQEMLDKPYIRFGDAAKYGTYSKTTKKQDQQVTRMTLCHDDTQSKSPNHVTINVQSIHVQPCKEFEEEETKKLHDHRLQLVSRDIPVAFANHSKGQLQKELSIKCLEKELEEEKERLTDEYFAARNVWEEARTSDSYCHLTTTSHGCAYTDELSLRQPQIVREQQAPLINLESDAIELEAGESLPPHASSNEAMPLLHTGHGTSLFYSYTDQAHCGLLPTFIEDQKMSQYYPQENTNGLKQPGLLFLEENNILPENGQLHQQFEEQQRHLFEQMQNRDRELYMRQLMHENIYSSSVYGRQELQTVAANVQGWAADSAYAAAPIQSPLGSSRLLNHDWLPGSRRQCLEYNANTDERLFSIFPNELHSLPPYTSMNPEQYSPAKNFLSSGGIGSLHQLDYLNASETPPAAMKVDNNPFMWMNTLNPNPGPCDANGKPSLR</sequence>
<proteinExistence type="predicted"/>